<reference evidence="2" key="1">
    <citation type="submission" date="2021-06" db="EMBL/GenBank/DDBJ databases">
        <title>Genome Sequence of Mortierella hyaline Strain SCG-10, a Cold-Adapted, Nitrate-Reducing Fungus Isolated from Soil in Minnesota, USA.</title>
        <authorList>
            <person name="Aldossari N."/>
        </authorList>
    </citation>
    <scope>NUCLEOTIDE SEQUENCE</scope>
    <source>
        <strain evidence="2">SCG-10</strain>
    </source>
</reference>
<dbReference type="EMBL" id="JAHRHY010000013">
    <property type="protein sequence ID" value="KAG9064572.1"/>
    <property type="molecule type" value="Genomic_DNA"/>
</dbReference>
<evidence type="ECO:0000313" key="3">
    <source>
        <dbReference type="Proteomes" id="UP000707451"/>
    </source>
</evidence>
<comment type="caution">
    <text evidence="2">The sequence shown here is derived from an EMBL/GenBank/DDBJ whole genome shotgun (WGS) entry which is preliminary data.</text>
</comment>
<feature type="compositionally biased region" description="Low complexity" evidence="1">
    <location>
        <begin position="896"/>
        <end position="912"/>
    </location>
</feature>
<feature type="region of interest" description="Disordered" evidence="1">
    <location>
        <begin position="896"/>
        <end position="918"/>
    </location>
</feature>
<accession>A0A9P8BT39</accession>
<dbReference type="Gene3D" id="3.80.10.10">
    <property type="entry name" value="Ribonuclease Inhibitor"/>
    <property type="match status" value="1"/>
</dbReference>
<dbReference type="Proteomes" id="UP000707451">
    <property type="component" value="Unassembled WGS sequence"/>
</dbReference>
<gene>
    <name evidence="2" type="ORF">KI688_002830</name>
</gene>
<feature type="compositionally biased region" description="Low complexity" evidence="1">
    <location>
        <begin position="988"/>
        <end position="1001"/>
    </location>
</feature>
<feature type="region of interest" description="Disordered" evidence="1">
    <location>
        <begin position="988"/>
        <end position="1020"/>
    </location>
</feature>
<keyword evidence="3" id="KW-1185">Reference proteome</keyword>
<dbReference type="AlphaFoldDB" id="A0A9P8BT39"/>
<name>A0A9P8BT39_9FUNG</name>
<dbReference type="OrthoDB" id="2387617at2759"/>
<evidence type="ECO:0008006" key="4">
    <source>
        <dbReference type="Google" id="ProtNLM"/>
    </source>
</evidence>
<feature type="compositionally biased region" description="Low complexity" evidence="1">
    <location>
        <begin position="1009"/>
        <end position="1018"/>
    </location>
</feature>
<feature type="region of interest" description="Disordered" evidence="1">
    <location>
        <begin position="683"/>
        <end position="717"/>
    </location>
</feature>
<sequence>MTTTTDSKRKQSPCDKVLGIQELFELIVLHLNLEDPACPRLLATVCRRWYSYFAPYFWKAVAIYKWDKHFTTHLQRHGSDIRDFSCHRVDRSVIKTVAHFCTNLQALHLSLDRHSIMVSYDLLELTFLRTQSRLTTVSVKLDTSVVNVSILWALCRLPHLTHLSLQIYGTVDLAVFVAETLGCCPGLQSLTLECWIPNTPQPLLKMLKAKAKRKVVSRFNRSPNTVQEAVGRSGLAPTRLGSPLPMAQPVQQLPSILEISTITNSIRRLDLRVLLDDVPAIQWTDWATTNVDRCLAQHQQKYGTRHPLKTLSLTSDNTTSFPIISCILAARSLDIQTLTVGNLWRSQESYDIDPVHGASASRFLINLSQEYLRSPWHALKETLVQLDMHTTIIATKDITRTFLRRLQDLPKLRALCVSTRHIHDWVHPSYQAPRFIWKGELPVADTFEQSSIVNSTRVNHGDFFTIKLPTVSYSFAPLREFIIKSYPFGYDEYKEITTEQALFVLAAMPGLEYFVAEDGVISKESLVDKDKNKDVPKSTNPVPTPCDTVLRIPELHELIISFMNSSSSRLKDLKHCALVCRHWQSYFKPYAWKSLTVGKKVNKGRMSFRKETGILVRRLTITCATRNLANIIPEIFLHIEYLSLAIESESDGIGYGHLHRLFTLLQGTLTNVKISLEMSKSMNVGGSSRQTPATNVQNNVNGPSLPSATKTNNSKSSLRRLHYKEAPSNIVAFENIITTYGPGLEELAIKGHRHYSFSEDVWRSVLETCRFLRILDIVDRGPCPSIPILILSLLHLEALLINFRNCSARQVDLGLSELGVSLEKHRSQYGREHPLKCLEFGGWIDRPDLVVKTLMEVLLQDSVSSQIEGLRICYGNICFMTPPVFPSVLPSTAASFSSSSPSSTLATTTGSTTSGGGRSLKETLIQLDVSFEQFPQYGEGKLFFEQLQEFRHLRVLHVVHSHLWVLDRMHNESNNNISSYPYNGPPHVVNPNHPNHPNNSTHSHHRQPTTATTTTTTTHNDDLLLLPETTLHFPSIQELHIGYGDKRVTFPLNYTPSNAVTLELVVLVVAMMPQLKVFVLADKASGGVMRTLRERFQGIVFEGDQA</sequence>
<evidence type="ECO:0000256" key="1">
    <source>
        <dbReference type="SAM" id="MobiDB-lite"/>
    </source>
</evidence>
<organism evidence="2 3">
    <name type="scientific">Linnemannia hyalina</name>
    <dbReference type="NCBI Taxonomy" id="64524"/>
    <lineage>
        <taxon>Eukaryota</taxon>
        <taxon>Fungi</taxon>
        <taxon>Fungi incertae sedis</taxon>
        <taxon>Mucoromycota</taxon>
        <taxon>Mortierellomycotina</taxon>
        <taxon>Mortierellomycetes</taxon>
        <taxon>Mortierellales</taxon>
        <taxon>Mortierellaceae</taxon>
        <taxon>Linnemannia</taxon>
    </lineage>
</organism>
<dbReference type="InterPro" id="IPR032675">
    <property type="entry name" value="LRR_dom_sf"/>
</dbReference>
<proteinExistence type="predicted"/>
<feature type="compositionally biased region" description="Polar residues" evidence="1">
    <location>
        <begin position="683"/>
        <end position="716"/>
    </location>
</feature>
<protein>
    <recommendedName>
        <fullName evidence="4">F-box domain-containing protein</fullName>
    </recommendedName>
</protein>
<dbReference type="SUPFAM" id="SSF52047">
    <property type="entry name" value="RNI-like"/>
    <property type="match status" value="1"/>
</dbReference>
<evidence type="ECO:0000313" key="2">
    <source>
        <dbReference type="EMBL" id="KAG9064572.1"/>
    </source>
</evidence>